<comment type="caution">
    <text evidence="2">The sequence shown here is derived from an EMBL/GenBank/DDBJ whole genome shotgun (WGS) entry which is preliminary data.</text>
</comment>
<reference evidence="2" key="1">
    <citation type="submission" date="2023-01" db="EMBL/GenBank/DDBJ databases">
        <title>Colletotrichum chrysophilum M932 genome sequence.</title>
        <authorList>
            <person name="Baroncelli R."/>
        </authorList>
    </citation>
    <scope>NUCLEOTIDE SEQUENCE</scope>
    <source>
        <strain evidence="2">M932</strain>
    </source>
</reference>
<evidence type="ECO:0000313" key="3">
    <source>
        <dbReference type="Proteomes" id="UP001243330"/>
    </source>
</evidence>
<feature type="region of interest" description="Disordered" evidence="1">
    <location>
        <begin position="64"/>
        <end position="95"/>
    </location>
</feature>
<dbReference type="EMBL" id="JAQOWY010000939">
    <property type="protein sequence ID" value="KAK1837992.1"/>
    <property type="molecule type" value="Genomic_DNA"/>
</dbReference>
<accession>A0AAD9E7X3</accession>
<evidence type="ECO:0000256" key="1">
    <source>
        <dbReference type="SAM" id="MobiDB-lite"/>
    </source>
</evidence>
<keyword evidence="3" id="KW-1185">Reference proteome</keyword>
<evidence type="ECO:0000313" key="2">
    <source>
        <dbReference type="EMBL" id="KAK1837992.1"/>
    </source>
</evidence>
<gene>
    <name evidence="2" type="ORF">CCHR01_19386</name>
</gene>
<proteinExistence type="predicted"/>
<dbReference type="AlphaFoldDB" id="A0AAD9E7X3"/>
<protein>
    <submittedName>
        <fullName evidence="2">Uncharacterized protein</fullName>
    </submittedName>
</protein>
<dbReference type="Proteomes" id="UP001243330">
    <property type="component" value="Unassembled WGS sequence"/>
</dbReference>
<name>A0AAD9E7X3_9PEZI</name>
<sequence length="95" mass="10315">MSSSGLIQSFLLPEASTLRHLKEEAAVRVPPAAAWNWLLPVQSVVSVRSCDGWKVRKVDRLLPPVSSEHSRQESEEAGAPEACAGRLLPMDAGRP</sequence>
<organism evidence="2 3">
    <name type="scientific">Colletotrichum chrysophilum</name>
    <dbReference type="NCBI Taxonomy" id="1836956"/>
    <lineage>
        <taxon>Eukaryota</taxon>
        <taxon>Fungi</taxon>
        <taxon>Dikarya</taxon>
        <taxon>Ascomycota</taxon>
        <taxon>Pezizomycotina</taxon>
        <taxon>Sordariomycetes</taxon>
        <taxon>Hypocreomycetidae</taxon>
        <taxon>Glomerellales</taxon>
        <taxon>Glomerellaceae</taxon>
        <taxon>Colletotrichum</taxon>
        <taxon>Colletotrichum gloeosporioides species complex</taxon>
    </lineage>
</organism>